<evidence type="ECO:0000313" key="3">
    <source>
        <dbReference type="EMBL" id="MDJ1176427.1"/>
    </source>
</evidence>
<name>A0ABT7BB72_9CYAN</name>
<dbReference type="PROSITE" id="PS50887">
    <property type="entry name" value="GGDEF"/>
    <property type="match status" value="1"/>
</dbReference>
<feature type="domain" description="GGDEF" evidence="2">
    <location>
        <begin position="357"/>
        <end position="494"/>
    </location>
</feature>
<keyword evidence="3" id="KW-0808">Transferase</keyword>
<dbReference type="Gene3D" id="3.30.70.270">
    <property type="match status" value="1"/>
</dbReference>
<evidence type="ECO:0000259" key="2">
    <source>
        <dbReference type="PROSITE" id="PS50887"/>
    </source>
</evidence>
<dbReference type="Gene3D" id="3.30.450.40">
    <property type="match status" value="1"/>
</dbReference>
<dbReference type="EC" id="2.7.7.65" evidence="3"/>
<dbReference type="PANTHER" id="PTHR45138:SF9">
    <property type="entry name" value="DIGUANYLATE CYCLASE DGCM-RELATED"/>
    <property type="match status" value="1"/>
</dbReference>
<protein>
    <submittedName>
        <fullName evidence="3">Diguanylate cyclase</fullName>
        <ecNumber evidence="3">2.7.7.65</ecNumber>
    </submittedName>
</protein>
<dbReference type="SMART" id="SM00267">
    <property type="entry name" value="GGDEF"/>
    <property type="match status" value="1"/>
</dbReference>
<accession>A0ABT7BB72</accession>
<evidence type="ECO:0000259" key="1">
    <source>
        <dbReference type="PROSITE" id="PS50046"/>
    </source>
</evidence>
<reference evidence="3 4" key="1">
    <citation type="submission" date="2023-01" db="EMBL/GenBank/DDBJ databases">
        <title>Novel diversity within Roseofilum (Cyanobacteria; Desertifilaceae) from marine benthic mats with descriptions of four novel species.</title>
        <authorList>
            <person name="Wang Y."/>
            <person name="Berthold D.E."/>
            <person name="Hu J."/>
            <person name="Lefler F.W."/>
            <person name="Laughinghouse H.D. IV."/>
        </authorList>
    </citation>
    <scope>NUCLEOTIDE SEQUENCE [LARGE SCALE GENOMIC DNA]</scope>
    <source>
        <strain evidence="3 4">BLCC-M114</strain>
    </source>
</reference>
<dbReference type="Proteomes" id="UP001235849">
    <property type="component" value="Unassembled WGS sequence"/>
</dbReference>
<dbReference type="PANTHER" id="PTHR45138">
    <property type="entry name" value="REGULATORY COMPONENTS OF SENSORY TRANSDUCTION SYSTEM"/>
    <property type="match status" value="1"/>
</dbReference>
<keyword evidence="3" id="KW-0548">Nucleotidyltransferase</keyword>
<dbReference type="InterPro" id="IPR050469">
    <property type="entry name" value="Diguanylate_Cyclase"/>
</dbReference>
<dbReference type="CDD" id="cd01949">
    <property type="entry name" value="GGDEF"/>
    <property type="match status" value="1"/>
</dbReference>
<organism evidence="3 4">
    <name type="scientific">Roseofilum capinflatum BLCC-M114</name>
    <dbReference type="NCBI Taxonomy" id="3022440"/>
    <lineage>
        <taxon>Bacteria</taxon>
        <taxon>Bacillati</taxon>
        <taxon>Cyanobacteriota</taxon>
        <taxon>Cyanophyceae</taxon>
        <taxon>Desertifilales</taxon>
        <taxon>Desertifilaceae</taxon>
        <taxon>Roseofilum</taxon>
        <taxon>Roseofilum capinflatum</taxon>
    </lineage>
</organism>
<dbReference type="InterPro" id="IPR000160">
    <property type="entry name" value="GGDEF_dom"/>
</dbReference>
<dbReference type="InterPro" id="IPR003018">
    <property type="entry name" value="GAF"/>
</dbReference>
<dbReference type="Pfam" id="PF01590">
    <property type="entry name" value="GAF"/>
    <property type="match status" value="1"/>
</dbReference>
<dbReference type="Pfam" id="PF00990">
    <property type="entry name" value="GGDEF"/>
    <property type="match status" value="1"/>
</dbReference>
<dbReference type="InterPro" id="IPR043128">
    <property type="entry name" value="Rev_trsase/Diguanyl_cyclase"/>
</dbReference>
<dbReference type="RefSeq" id="WP_283768710.1">
    <property type="nucleotide sequence ID" value="NZ_JAQOSO010000104.1"/>
</dbReference>
<dbReference type="InterPro" id="IPR029016">
    <property type="entry name" value="GAF-like_dom_sf"/>
</dbReference>
<dbReference type="SUPFAM" id="SSF55781">
    <property type="entry name" value="GAF domain-like"/>
    <property type="match status" value="1"/>
</dbReference>
<dbReference type="GO" id="GO:0052621">
    <property type="term" value="F:diguanylate cyclase activity"/>
    <property type="evidence" value="ECO:0007669"/>
    <property type="project" value="UniProtKB-EC"/>
</dbReference>
<feature type="domain" description="Phytochrome chromophore attachment site" evidence="1">
    <location>
        <begin position="138"/>
        <end position="302"/>
    </location>
</feature>
<dbReference type="SUPFAM" id="SSF55073">
    <property type="entry name" value="Nucleotide cyclase"/>
    <property type="match status" value="1"/>
</dbReference>
<proteinExistence type="predicted"/>
<dbReference type="PROSITE" id="PS50046">
    <property type="entry name" value="PHYTOCHROME_2"/>
    <property type="match status" value="1"/>
</dbReference>
<comment type="caution">
    <text evidence="3">The sequence shown here is derived from an EMBL/GenBank/DDBJ whole genome shotgun (WGS) entry which is preliminary data.</text>
</comment>
<keyword evidence="4" id="KW-1185">Reference proteome</keyword>
<dbReference type="InterPro" id="IPR016132">
    <property type="entry name" value="Phyto_chromo_attachment"/>
</dbReference>
<evidence type="ECO:0000313" key="4">
    <source>
        <dbReference type="Proteomes" id="UP001235849"/>
    </source>
</evidence>
<dbReference type="NCBIfam" id="TIGR00254">
    <property type="entry name" value="GGDEF"/>
    <property type="match status" value="1"/>
</dbReference>
<dbReference type="EMBL" id="JAQOSO010000104">
    <property type="protein sequence ID" value="MDJ1176427.1"/>
    <property type="molecule type" value="Genomic_DNA"/>
</dbReference>
<dbReference type="SMART" id="SM00065">
    <property type="entry name" value="GAF"/>
    <property type="match status" value="1"/>
</dbReference>
<gene>
    <name evidence="3" type="ORF">PMG25_20285</name>
</gene>
<sequence length="500" mass="56987">MNDRFTQILNLQLKASYLLINDRFLILETDPKMDCVLPKFAADRGVDLRDICPMLSSVSLEGLRESESVEREGYLGAVYLKIVLRKLPDGTEENLGSVYLVLIEDRTQVHRKEEELEKQGAGDRLLRKMNDKIRQSLGLEEILQSSVDQLQALLGIDRALVYYFNPDWSGTVVVEAVNSTCDSILDQPIDKLYTKDQIPFYQQGNISQISDLETADLPEDDRQFLHQLQVRSQLVFPIQLGIPLNPPPQNTFKLGQSNLPLASPYHPPWETYLWGLLIVHQCHQSRTWEAWETQLLQDISTQLSIAIQQSQLYEQLKEANQELKQLAASDSLTQLYNRRRFEQVLQKEWRRLSRERSPLGLILCDIDYFRLYNEAYGYLSGDFCLQLIADAVRQALKRPADLVARYGAEEFAVLLPHTDLSGSTHVAHIIEHNIIGLDLEHKTSPVAPTVTVSMGVAALIPRIDTQPQFLLELTRYVLDQAKRNGHNQIVAANASVLLDF</sequence>
<dbReference type="InterPro" id="IPR029787">
    <property type="entry name" value="Nucleotide_cyclase"/>
</dbReference>